<accession>A0ABV6KHR0</accession>
<reference evidence="1 2" key="1">
    <citation type="submission" date="2024-09" db="EMBL/GenBank/DDBJ databases">
        <authorList>
            <person name="Sun Q."/>
            <person name="Mori K."/>
        </authorList>
    </citation>
    <scope>NUCLEOTIDE SEQUENCE [LARGE SCALE GENOMIC DNA]</scope>
    <source>
        <strain evidence="1 2">NCAIM B.02610</strain>
    </source>
</reference>
<dbReference type="Proteomes" id="UP001589838">
    <property type="component" value="Unassembled WGS sequence"/>
</dbReference>
<organism evidence="1 2">
    <name type="scientific">Halalkalibacter kiskunsagensis</name>
    <dbReference type="NCBI Taxonomy" id="1548599"/>
    <lineage>
        <taxon>Bacteria</taxon>
        <taxon>Bacillati</taxon>
        <taxon>Bacillota</taxon>
        <taxon>Bacilli</taxon>
        <taxon>Bacillales</taxon>
        <taxon>Bacillaceae</taxon>
        <taxon>Halalkalibacter</taxon>
    </lineage>
</organism>
<gene>
    <name evidence="1" type="ORF">ACFFHM_20685</name>
</gene>
<protein>
    <submittedName>
        <fullName evidence="1">Uncharacterized protein</fullName>
    </submittedName>
</protein>
<comment type="caution">
    <text evidence="1">The sequence shown here is derived from an EMBL/GenBank/DDBJ whole genome shotgun (WGS) entry which is preliminary data.</text>
</comment>
<proteinExistence type="predicted"/>
<evidence type="ECO:0000313" key="2">
    <source>
        <dbReference type="Proteomes" id="UP001589838"/>
    </source>
</evidence>
<evidence type="ECO:0000313" key="1">
    <source>
        <dbReference type="EMBL" id="MFC0472834.1"/>
    </source>
</evidence>
<dbReference type="RefSeq" id="WP_335962658.1">
    <property type="nucleotide sequence ID" value="NZ_JAXBLX010000032.1"/>
</dbReference>
<name>A0ABV6KHR0_9BACI</name>
<dbReference type="EMBL" id="JBHLUX010000088">
    <property type="protein sequence ID" value="MFC0472834.1"/>
    <property type="molecule type" value="Genomic_DNA"/>
</dbReference>
<keyword evidence="2" id="KW-1185">Reference proteome</keyword>
<sequence>MESRADKYIQLESIVSAVPAQIEVTETEKEQVIKSRIGQSTFKKALLDMEKKCRLCGVADERFLSSKLY</sequence>